<evidence type="ECO:0000256" key="1">
    <source>
        <dbReference type="SAM" id="MobiDB-lite"/>
    </source>
</evidence>
<proteinExistence type="predicted"/>
<sequence>AYASRASAFHVEKPHDPLLSDRQTGQSQEAPLQGEASVHSRVVLGVEGAPIQHQAKLRRHLGIDTAHELIKADLHATFHVFTEVQRQVSHDNLPHPAKQGEAALPRPWYDCACRSRSFRTHDLSVVGVLGRDVLRDVGARCLLPNEQAATAVVADNGLVLVIQDRLEVEQGELLVAEHLKMEN</sequence>
<dbReference type="Proteomes" id="UP000688947">
    <property type="component" value="Unassembled WGS sequence"/>
</dbReference>
<feature type="compositionally biased region" description="Polar residues" evidence="1">
    <location>
        <begin position="21"/>
        <end position="30"/>
    </location>
</feature>
<comment type="caution">
    <text evidence="2">The sequence shown here is derived from an EMBL/GenBank/DDBJ whole genome shotgun (WGS) entry which is preliminary data.</text>
</comment>
<name>A0A8T1TX91_9STRA</name>
<dbReference type="AlphaFoldDB" id="A0A8T1TX91"/>
<evidence type="ECO:0000313" key="3">
    <source>
        <dbReference type="Proteomes" id="UP000688947"/>
    </source>
</evidence>
<protein>
    <submittedName>
        <fullName evidence="2">Uncharacterized protein</fullName>
    </submittedName>
</protein>
<feature type="region of interest" description="Disordered" evidence="1">
    <location>
        <begin position="1"/>
        <end position="34"/>
    </location>
</feature>
<organism evidence="2 3">
    <name type="scientific">Phytophthora cactorum</name>
    <dbReference type="NCBI Taxonomy" id="29920"/>
    <lineage>
        <taxon>Eukaryota</taxon>
        <taxon>Sar</taxon>
        <taxon>Stramenopiles</taxon>
        <taxon>Oomycota</taxon>
        <taxon>Peronosporomycetes</taxon>
        <taxon>Peronosporales</taxon>
        <taxon>Peronosporaceae</taxon>
        <taxon>Phytophthora</taxon>
    </lineage>
</organism>
<feature type="non-terminal residue" evidence="2">
    <location>
        <position position="183"/>
    </location>
</feature>
<reference evidence="2" key="1">
    <citation type="submission" date="2021-01" db="EMBL/GenBank/DDBJ databases">
        <title>Phytophthora aleatoria, a newly-described species from Pinus radiata is distinct from Phytophthora cactorum isolates based on comparative genomics.</title>
        <authorList>
            <person name="Mcdougal R."/>
            <person name="Panda P."/>
            <person name="Williams N."/>
            <person name="Studholme D.J."/>
        </authorList>
    </citation>
    <scope>NUCLEOTIDE SEQUENCE</scope>
    <source>
        <strain evidence="2">NZFS 3830</strain>
    </source>
</reference>
<accession>A0A8T1TX91</accession>
<feature type="compositionally biased region" description="Basic and acidic residues" evidence="1">
    <location>
        <begin position="10"/>
        <end position="19"/>
    </location>
</feature>
<evidence type="ECO:0000313" key="2">
    <source>
        <dbReference type="EMBL" id="KAG6948683.1"/>
    </source>
</evidence>
<gene>
    <name evidence="2" type="ORF">JG687_00015324</name>
</gene>
<dbReference type="EMBL" id="JAENGZ010001348">
    <property type="protein sequence ID" value="KAG6948683.1"/>
    <property type="molecule type" value="Genomic_DNA"/>
</dbReference>